<keyword evidence="2" id="KW-1133">Transmembrane helix</keyword>
<dbReference type="Pfam" id="PF13347">
    <property type="entry name" value="MFS_2"/>
    <property type="match status" value="1"/>
</dbReference>
<dbReference type="EMBL" id="QUSW01000009">
    <property type="protein sequence ID" value="RQP21755.1"/>
    <property type="molecule type" value="Genomic_DNA"/>
</dbReference>
<dbReference type="PANTHER" id="PTHR11328">
    <property type="entry name" value="MAJOR FACILITATOR SUPERFAMILY DOMAIN-CONTAINING PROTEIN"/>
    <property type="match status" value="1"/>
</dbReference>
<dbReference type="SUPFAM" id="SSF103473">
    <property type="entry name" value="MFS general substrate transporter"/>
    <property type="match status" value="1"/>
</dbReference>
<dbReference type="GO" id="GO:0015293">
    <property type="term" value="F:symporter activity"/>
    <property type="evidence" value="ECO:0007669"/>
    <property type="project" value="InterPro"/>
</dbReference>
<keyword evidence="4" id="KW-1185">Reference proteome</keyword>
<name>A0A3N7JRV1_9BURK</name>
<sequence length="425" mass="44874">MSSSSRSGAIDDTPALRPVDGLRYGALGLPLAFLAIPLYLQLPSHYAAHEGVSLPALGLVLLLTRLADALVDPFIGLAADRWFSRSSRMAWRIAAASAIAVAAGFPALFFPPSGVPPLAWLAVMLLLTYLAFSVLVVVHQAWGVRLGGNTARRARVVGWREGFGLVGVIAASVLPSVAGMATSAVVLAVSLAVGLGLLSKAPSPDSPQAAVTHSWLLPWRHAAFRRLLAVFMLNGIASAVPSTLVLFFIRDRLQLPRAEPLFLSAYFLSAVCSLPLWTRAAGRFGLARTWWAGMLLAIASFTWTWLLGAGHLLGFALVCVASGIALGADLTAPGALLTGVVQRSRQDATAQGVYVGWWNTATKLNLGLAAGLALPLLSWAGYTPGRHDNAALTALGIGYVLVPCSLKLLAAGLLWRRWLQPEDTA</sequence>
<evidence type="ECO:0000256" key="1">
    <source>
        <dbReference type="ARBA" id="ARBA00009617"/>
    </source>
</evidence>
<feature type="transmembrane region" description="Helical" evidence="2">
    <location>
        <begin position="364"/>
        <end position="382"/>
    </location>
</feature>
<feature type="transmembrane region" description="Helical" evidence="2">
    <location>
        <begin position="52"/>
        <end position="77"/>
    </location>
</feature>
<dbReference type="OrthoDB" id="181905at2"/>
<feature type="transmembrane region" description="Helical" evidence="2">
    <location>
        <begin position="21"/>
        <end position="40"/>
    </location>
</feature>
<dbReference type="InterPro" id="IPR039672">
    <property type="entry name" value="MFS_2"/>
</dbReference>
<feature type="transmembrane region" description="Helical" evidence="2">
    <location>
        <begin position="227"/>
        <end position="249"/>
    </location>
</feature>
<evidence type="ECO:0000313" key="4">
    <source>
        <dbReference type="Proteomes" id="UP000267464"/>
    </source>
</evidence>
<comment type="caution">
    <text evidence="3">The sequence shown here is derived from an EMBL/GenBank/DDBJ whole genome shotgun (WGS) entry which is preliminary data.</text>
</comment>
<feature type="transmembrane region" description="Helical" evidence="2">
    <location>
        <begin position="394"/>
        <end position="415"/>
    </location>
</feature>
<feature type="transmembrane region" description="Helical" evidence="2">
    <location>
        <begin position="261"/>
        <end position="277"/>
    </location>
</feature>
<dbReference type="GO" id="GO:0005886">
    <property type="term" value="C:plasma membrane"/>
    <property type="evidence" value="ECO:0007669"/>
    <property type="project" value="TreeGrafter"/>
</dbReference>
<feature type="transmembrane region" description="Helical" evidence="2">
    <location>
        <begin position="89"/>
        <end position="112"/>
    </location>
</feature>
<reference evidence="3 4" key="1">
    <citation type="submission" date="2018-08" db="EMBL/GenBank/DDBJ databases">
        <authorList>
            <person name="Khan S.A."/>
            <person name="Jeon C.O."/>
            <person name="Chun B.H."/>
            <person name="Jeong S.E."/>
        </authorList>
    </citation>
    <scope>NUCLEOTIDE SEQUENCE [LARGE SCALE GENOMIC DNA]</scope>
    <source>
        <strain evidence="3 4">S-16</strain>
    </source>
</reference>
<gene>
    <name evidence="3" type="ORF">DZC73_25255</name>
</gene>
<reference evidence="3 4" key="2">
    <citation type="submission" date="2018-12" db="EMBL/GenBank/DDBJ databases">
        <title>Rhizobacter gummiphilus sp. nov., a rubber-degrading bacterium isolated from the soil of a botanical garden in Japan.</title>
        <authorList>
            <person name="Shunsuke S.S."/>
        </authorList>
    </citation>
    <scope>NUCLEOTIDE SEQUENCE [LARGE SCALE GENOMIC DNA]</scope>
    <source>
        <strain evidence="3 4">S-16</strain>
    </source>
</reference>
<accession>A0A3N7JRV1</accession>
<comment type="similarity">
    <text evidence="1">Belongs to the sodium:galactoside symporter (TC 2.A.2) family.</text>
</comment>
<organism evidence="3 4">
    <name type="scientific">Piscinibacter terrae</name>
    <dbReference type="NCBI Taxonomy" id="2496871"/>
    <lineage>
        <taxon>Bacteria</taxon>
        <taxon>Pseudomonadati</taxon>
        <taxon>Pseudomonadota</taxon>
        <taxon>Betaproteobacteria</taxon>
        <taxon>Burkholderiales</taxon>
        <taxon>Sphaerotilaceae</taxon>
        <taxon>Piscinibacter</taxon>
    </lineage>
</organism>
<keyword evidence="2" id="KW-0812">Transmembrane</keyword>
<dbReference type="PANTHER" id="PTHR11328:SF24">
    <property type="entry name" value="MAJOR FACILITATOR SUPERFAMILY (MFS) PROFILE DOMAIN-CONTAINING PROTEIN"/>
    <property type="match status" value="1"/>
</dbReference>
<dbReference type="RefSeq" id="WP_124543169.1">
    <property type="nucleotide sequence ID" value="NZ_QUSW01000009.1"/>
</dbReference>
<proteinExistence type="inferred from homology"/>
<dbReference type="InterPro" id="IPR036259">
    <property type="entry name" value="MFS_trans_sf"/>
</dbReference>
<dbReference type="GO" id="GO:0008643">
    <property type="term" value="P:carbohydrate transport"/>
    <property type="evidence" value="ECO:0007669"/>
    <property type="project" value="InterPro"/>
</dbReference>
<protein>
    <submittedName>
        <fullName evidence="3">MFS transporter</fullName>
    </submittedName>
</protein>
<feature type="transmembrane region" description="Helical" evidence="2">
    <location>
        <begin position="156"/>
        <end position="174"/>
    </location>
</feature>
<evidence type="ECO:0000313" key="3">
    <source>
        <dbReference type="EMBL" id="RQP21755.1"/>
    </source>
</evidence>
<evidence type="ECO:0000256" key="2">
    <source>
        <dbReference type="SAM" id="Phobius"/>
    </source>
</evidence>
<feature type="transmembrane region" description="Helical" evidence="2">
    <location>
        <begin position="118"/>
        <end position="144"/>
    </location>
</feature>
<dbReference type="Gene3D" id="1.20.1250.20">
    <property type="entry name" value="MFS general substrate transporter like domains"/>
    <property type="match status" value="2"/>
</dbReference>
<keyword evidence="2" id="KW-0472">Membrane</keyword>
<dbReference type="Proteomes" id="UP000267464">
    <property type="component" value="Unassembled WGS sequence"/>
</dbReference>
<dbReference type="AlphaFoldDB" id="A0A3N7JRV1"/>